<evidence type="ECO:0000256" key="4">
    <source>
        <dbReference type="ARBA" id="ARBA00022692"/>
    </source>
</evidence>
<name>A0A6P8IZD6_ACTTE</name>
<feature type="transmembrane region" description="Helical" evidence="11">
    <location>
        <begin position="418"/>
        <end position="439"/>
    </location>
</feature>
<feature type="transmembrane region" description="Helical" evidence="11">
    <location>
        <begin position="327"/>
        <end position="350"/>
    </location>
</feature>
<dbReference type="InterPro" id="IPR001611">
    <property type="entry name" value="Leu-rich_rpt"/>
</dbReference>
<dbReference type="InterPro" id="IPR032675">
    <property type="entry name" value="LRR_dom_sf"/>
</dbReference>
<keyword evidence="2" id="KW-1003">Cell membrane</keyword>
<dbReference type="FunCoup" id="A0A6P8IZD6">
    <property type="interactions" value="314"/>
</dbReference>
<feature type="transmembrane region" description="Helical" evidence="11">
    <location>
        <begin position="285"/>
        <end position="306"/>
    </location>
</feature>
<evidence type="ECO:0000256" key="1">
    <source>
        <dbReference type="ARBA" id="ARBA00004651"/>
    </source>
</evidence>
<dbReference type="GO" id="GO:0007189">
    <property type="term" value="P:adenylate cyclase-activating G protein-coupled receptor signaling pathway"/>
    <property type="evidence" value="ECO:0007669"/>
    <property type="project" value="TreeGrafter"/>
</dbReference>
<proteinExistence type="predicted"/>
<dbReference type="GO" id="GO:0005886">
    <property type="term" value="C:plasma membrane"/>
    <property type="evidence" value="ECO:0007669"/>
    <property type="project" value="UniProtKB-SubCell"/>
</dbReference>
<reference evidence="14" key="1">
    <citation type="submission" date="2025-08" db="UniProtKB">
        <authorList>
            <consortium name="RefSeq"/>
        </authorList>
    </citation>
    <scope>IDENTIFICATION</scope>
    <source>
        <tissue evidence="14">Tentacle</tissue>
    </source>
</reference>
<evidence type="ECO:0000313" key="14">
    <source>
        <dbReference type="RefSeq" id="XP_031572554.1"/>
    </source>
</evidence>
<evidence type="ECO:0000256" key="8">
    <source>
        <dbReference type="ARBA" id="ARBA00023136"/>
    </source>
</evidence>
<keyword evidence="6 11" id="KW-1133">Transmembrane helix</keyword>
<keyword evidence="10" id="KW-0807">Transducer</keyword>
<accession>A0A6P8IZD6</accession>
<protein>
    <submittedName>
        <fullName evidence="14">G-protein coupled receptor GRL101-like</fullName>
    </submittedName>
</protein>
<evidence type="ECO:0000256" key="3">
    <source>
        <dbReference type="ARBA" id="ARBA00022614"/>
    </source>
</evidence>
<keyword evidence="3" id="KW-0433">Leucine-rich repeat</keyword>
<evidence type="ECO:0000256" key="9">
    <source>
        <dbReference type="ARBA" id="ARBA00023170"/>
    </source>
</evidence>
<evidence type="ECO:0000256" key="10">
    <source>
        <dbReference type="ARBA" id="ARBA00023224"/>
    </source>
</evidence>
<dbReference type="GeneID" id="116306611"/>
<dbReference type="InterPro" id="IPR000276">
    <property type="entry name" value="GPCR_Rhodpsn"/>
</dbReference>
<dbReference type="SUPFAM" id="SSF81321">
    <property type="entry name" value="Family A G protein-coupled receptor-like"/>
    <property type="match status" value="1"/>
</dbReference>
<keyword evidence="9" id="KW-0675">Receptor</keyword>
<dbReference type="PANTHER" id="PTHR24372">
    <property type="entry name" value="GLYCOPROTEIN HORMONE RECEPTOR"/>
    <property type="match status" value="1"/>
</dbReference>
<keyword evidence="7" id="KW-0297">G-protein coupled receptor</keyword>
<evidence type="ECO:0000256" key="5">
    <source>
        <dbReference type="ARBA" id="ARBA00022737"/>
    </source>
</evidence>
<feature type="transmembrane region" description="Helical" evidence="11">
    <location>
        <begin position="241"/>
        <end position="265"/>
    </location>
</feature>
<evidence type="ECO:0000256" key="6">
    <source>
        <dbReference type="ARBA" id="ARBA00022989"/>
    </source>
</evidence>
<keyword evidence="13" id="KW-1185">Reference proteome</keyword>
<dbReference type="GO" id="GO:0009755">
    <property type="term" value="P:hormone-mediated signaling pathway"/>
    <property type="evidence" value="ECO:0007669"/>
    <property type="project" value="TreeGrafter"/>
</dbReference>
<evidence type="ECO:0000256" key="7">
    <source>
        <dbReference type="ARBA" id="ARBA00023040"/>
    </source>
</evidence>
<organism evidence="13 14">
    <name type="scientific">Actinia tenebrosa</name>
    <name type="common">Australian red waratah sea anemone</name>
    <dbReference type="NCBI Taxonomy" id="6105"/>
    <lineage>
        <taxon>Eukaryota</taxon>
        <taxon>Metazoa</taxon>
        <taxon>Cnidaria</taxon>
        <taxon>Anthozoa</taxon>
        <taxon>Hexacorallia</taxon>
        <taxon>Actiniaria</taxon>
        <taxon>Actiniidae</taxon>
        <taxon>Actinia</taxon>
    </lineage>
</organism>
<dbReference type="PROSITE" id="PS51450">
    <property type="entry name" value="LRR"/>
    <property type="match status" value="1"/>
</dbReference>
<dbReference type="InParanoid" id="A0A6P8IZD6"/>
<gene>
    <name evidence="14" type="primary">LOC116306611</name>
</gene>
<evidence type="ECO:0000259" key="12">
    <source>
        <dbReference type="PROSITE" id="PS50262"/>
    </source>
</evidence>
<dbReference type="PRINTS" id="PR00237">
    <property type="entry name" value="GPCRRHODOPSN"/>
</dbReference>
<dbReference type="InterPro" id="IPR003591">
    <property type="entry name" value="Leu-rich_rpt_typical-subtyp"/>
</dbReference>
<feature type="transmembrane region" description="Helical" evidence="11">
    <location>
        <begin position="370"/>
        <end position="397"/>
    </location>
</feature>
<dbReference type="PROSITE" id="PS50262">
    <property type="entry name" value="G_PROTEIN_RECEP_F1_2"/>
    <property type="match status" value="1"/>
</dbReference>
<dbReference type="Gene3D" id="3.80.10.10">
    <property type="entry name" value="Ribonuclease Inhibitor"/>
    <property type="match status" value="1"/>
</dbReference>
<keyword evidence="5" id="KW-0677">Repeat</keyword>
<evidence type="ECO:0000313" key="13">
    <source>
        <dbReference type="Proteomes" id="UP000515163"/>
    </source>
</evidence>
<keyword evidence="4 11" id="KW-0812">Transmembrane</keyword>
<comment type="subcellular location">
    <subcellularLocation>
        <location evidence="1">Cell membrane</location>
        <topology evidence="1">Multi-pass membrane protein</topology>
    </subcellularLocation>
</comment>
<keyword evidence="8 11" id="KW-0472">Membrane</keyword>
<feature type="transmembrane region" description="Helical" evidence="11">
    <location>
        <begin position="459"/>
        <end position="478"/>
    </location>
</feature>
<feature type="non-terminal residue" evidence="14">
    <location>
        <position position="514"/>
    </location>
</feature>
<dbReference type="OrthoDB" id="7743103at2759"/>
<dbReference type="AlphaFoldDB" id="A0A6P8IZD6"/>
<feature type="transmembrane region" description="Helical" evidence="11">
    <location>
        <begin position="206"/>
        <end position="229"/>
    </location>
</feature>
<feature type="domain" description="G-protein coupled receptors family 1 profile" evidence="12">
    <location>
        <begin position="223"/>
        <end position="476"/>
    </location>
</feature>
<dbReference type="SMART" id="SM00369">
    <property type="entry name" value="LRR_TYP"/>
    <property type="match status" value="3"/>
</dbReference>
<dbReference type="PANTHER" id="PTHR24372:SF77">
    <property type="entry name" value="G-PROTEIN COUPLED RECEPTORS FAMILY 1 PROFILE DOMAIN-CONTAINING PROTEIN"/>
    <property type="match status" value="1"/>
</dbReference>
<dbReference type="SUPFAM" id="SSF52058">
    <property type="entry name" value="L domain-like"/>
    <property type="match status" value="1"/>
</dbReference>
<dbReference type="InterPro" id="IPR017452">
    <property type="entry name" value="GPCR_Rhodpsn_7TM"/>
</dbReference>
<dbReference type="Pfam" id="PF13855">
    <property type="entry name" value="LRR_8"/>
    <property type="match status" value="1"/>
</dbReference>
<evidence type="ECO:0000256" key="2">
    <source>
        <dbReference type="ARBA" id="ARBA00022475"/>
    </source>
</evidence>
<dbReference type="RefSeq" id="XP_031572554.1">
    <property type="nucleotide sequence ID" value="XM_031716694.1"/>
</dbReference>
<dbReference type="KEGG" id="aten:116306611"/>
<sequence>MHVCEMKSLMAGKNNVTHLYLTHNSLQELPDGSLVGYPHLIYLSLAYNNISTLTYKAFEGLKNLTTLCLSHNPLRSIKGNLSGLLSSLSVLYVTGVEYWVLDKPLLELPKLKHVTNVILPSYKSEGYCGYCSFNRSNLTWTPLAPFVDKSGCYLRRHSVNMLSSVAQLLNGSYFHIQCNNRNIFKCKHNKINFYTYYIENSCWKEMLIVIKCQSAVGCFVALLNLLVFWNIMTSKYLRKNVSMLFVGNMALSDLLIGVYVLRIGVYLSGTTYSYFDYESRHDCQLIGFLWMLGQAGSVITSFLLTLERYLVIVYSLNPNIRITRRMAMILIFVCWLLSAFFTCWCFYYELYQYSYLCIPIRLSIDKKEKIFVFTLTIGSIGIFLCLISFIFYIHIFVTVRRAAQRAGVKRESKLAKRVAILVGSNIIFYIAPVLFSGITFLSSSSSKNMSALQQIATEIVSLFCLCVNSFLNPVIHAFRTDLFKTVLKERFSVALLTFRSGFVMRPVNQPTNQP</sequence>
<dbReference type="Proteomes" id="UP000515163">
    <property type="component" value="Unplaced"/>
</dbReference>
<evidence type="ECO:0000256" key="11">
    <source>
        <dbReference type="SAM" id="Phobius"/>
    </source>
</evidence>
<dbReference type="Gene3D" id="1.20.1070.10">
    <property type="entry name" value="Rhodopsin 7-helix transmembrane proteins"/>
    <property type="match status" value="1"/>
</dbReference>
<dbReference type="Pfam" id="PF00001">
    <property type="entry name" value="7tm_1"/>
    <property type="match status" value="1"/>
</dbReference>
<dbReference type="GO" id="GO:0008528">
    <property type="term" value="F:G protein-coupled peptide receptor activity"/>
    <property type="evidence" value="ECO:0007669"/>
    <property type="project" value="TreeGrafter"/>
</dbReference>